<evidence type="ECO:0000256" key="2">
    <source>
        <dbReference type="ARBA" id="ARBA00005336"/>
    </source>
</evidence>
<evidence type="ECO:0000256" key="3">
    <source>
        <dbReference type="ARBA" id="ARBA00012744"/>
    </source>
</evidence>
<dbReference type="Gene3D" id="3.40.50.1700">
    <property type="entry name" value="Glycoside hydrolase family 3 C-terminal domain"/>
    <property type="match status" value="1"/>
</dbReference>
<dbReference type="SUPFAM" id="SSF51445">
    <property type="entry name" value="(Trans)glycosidases"/>
    <property type="match status" value="1"/>
</dbReference>
<evidence type="ECO:0000313" key="8">
    <source>
        <dbReference type="EMBL" id="GGE03856.1"/>
    </source>
</evidence>
<dbReference type="InterPro" id="IPR001764">
    <property type="entry name" value="Glyco_hydro_3_N"/>
</dbReference>
<dbReference type="Pfam" id="PF14310">
    <property type="entry name" value="Fn3-like"/>
    <property type="match status" value="1"/>
</dbReference>
<organism evidence="8 9">
    <name type="scientific">Marinithermofilum abyssi</name>
    <dbReference type="NCBI Taxonomy" id="1571185"/>
    <lineage>
        <taxon>Bacteria</taxon>
        <taxon>Bacillati</taxon>
        <taxon>Bacillota</taxon>
        <taxon>Bacilli</taxon>
        <taxon>Bacillales</taxon>
        <taxon>Thermoactinomycetaceae</taxon>
        <taxon>Marinithermofilum</taxon>
    </lineage>
</organism>
<sequence length="718" mass="78648">MKKKTGPGHAAFHVNQETERRIDKLLAKMTLKEKVGQLTQRGKITSKEREMVREGKIGSFLNLRGPEKVREIQRIAVEESRLGIPLLIGDDVIHGYRTIFPIPLGEASSWDPELMEETAAIAAGEAAVDGIRWIFAPMVDIARDPRWGRIAEGAGEDPYLCATIARAKVRGFQRIREGGGPTAACPKHFAAYGLAEAGRDYNTVDVSELRLRQTYFPPFQAALEEGAATIMAAFNDLNGIPCTGNRWLLKEVLQEEWGFPGFVVSDWCSVYELVSHGNAADREEAARLAIGAGTHMDMHARVYPEHLPRLAAEGKVPETAINDAVRRVLRVKFWLGLFDDPYPQAGGGETVFLRKEHREKAREAAGKSMVLLKNEAGLLPLDPSLASIAVIGPLADAKSDLLGCWAGQGESSDVISVLEGIRQRVGPDTDLHYVRGCDVDGDDESGIAEAVKAARKADVVVLVVGEGADMSGENHNRTSLDLPGVQPELVRAVHGTGTPVVLVLINGRPLALPWEDRHISAILEAWHPGTEGGRAVADVLFGDVNPGGKLPVTFPRSVGQVPIYYSHKKTGRPEMKSYADSPVTPLYPFGHGLSYTRFEYRNLRLSVTTGSLDEPLTVTVEIVNAGERAGEETVQLYIGDVAARITRPVKELKGFRKVFLQPGERREVSFIVTPEDLGYVDEKGRFILEPGMFRVWVGPDSARGLEAAFERVKREEMA</sequence>
<dbReference type="Pfam" id="PF01915">
    <property type="entry name" value="Glyco_hydro_3_C"/>
    <property type="match status" value="1"/>
</dbReference>
<dbReference type="RefSeq" id="WP_229751698.1">
    <property type="nucleotide sequence ID" value="NZ_BMHQ01000001.1"/>
</dbReference>
<comment type="catalytic activity">
    <reaction evidence="1">
        <text>Hydrolysis of terminal, non-reducing beta-D-glucosyl residues with release of beta-D-glucose.</text>
        <dbReference type="EC" id="3.2.1.21"/>
    </reaction>
</comment>
<dbReference type="GO" id="GO:0009251">
    <property type="term" value="P:glucan catabolic process"/>
    <property type="evidence" value="ECO:0007669"/>
    <property type="project" value="TreeGrafter"/>
</dbReference>
<name>A0A8J2VDX7_9BACL</name>
<evidence type="ECO:0000256" key="5">
    <source>
        <dbReference type="ARBA" id="ARBA00022801"/>
    </source>
</evidence>
<comment type="caution">
    <text evidence="8">The sequence shown here is derived from an EMBL/GenBank/DDBJ whole genome shotgun (WGS) entry which is preliminary data.</text>
</comment>
<dbReference type="InterPro" id="IPR026891">
    <property type="entry name" value="Fn3-like"/>
</dbReference>
<gene>
    <name evidence="8" type="ORF">GCM10011571_00970</name>
</gene>
<dbReference type="AlphaFoldDB" id="A0A8J2VDX7"/>
<evidence type="ECO:0000256" key="1">
    <source>
        <dbReference type="ARBA" id="ARBA00000448"/>
    </source>
</evidence>
<dbReference type="InterPro" id="IPR051915">
    <property type="entry name" value="Cellulose_Degrad_GH3"/>
</dbReference>
<dbReference type="InterPro" id="IPR017853">
    <property type="entry name" value="GH"/>
</dbReference>
<dbReference type="GO" id="GO:0008422">
    <property type="term" value="F:beta-glucosidase activity"/>
    <property type="evidence" value="ECO:0007669"/>
    <property type="project" value="UniProtKB-EC"/>
</dbReference>
<dbReference type="Gene3D" id="2.60.40.10">
    <property type="entry name" value="Immunoglobulins"/>
    <property type="match status" value="1"/>
</dbReference>
<dbReference type="FunFam" id="3.40.50.1700:FF:000009">
    <property type="entry name" value="Periplasmic beta-glucosidase"/>
    <property type="match status" value="1"/>
</dbReference>
<evidence type="ECO:0000259" key="7">
    <source>
        <dbReference type="SMART" id="SM01217"/>
    </source>
</evidence>
<reference evidence="8" key="2">
    <citation type="submission" date="2020-09" db="EMBL/GenBank/DDBJ databases">
        <authorList>
            <person name="Sun Q."/>
            <person name="Zhou Y."/>
        </authorList>
    </citation>
    <scope>NUCLEOTIDE SEQUENCE</scope>
    <source>
        <strain evidence="8">CGMCC 1.15179</strain>
    </source>
</reference>
<dbReference type="Gene3D" id="3.20.20.300">
    <property type="entry name" value="Glycoside hydrolase, family 3, N-terminal domain"/>
    <property type="match status" value="1"/>
</dbReference>
<dbReference type="FunFam" id="3.20.20.300:FF:000005">
    <property type="entry name" value="Periplasmic beta-glucosidase"/>
    <property type="match status" value="1"/>
</dbReference>
<dbReference type="InterPro" id="IPR013783">
    <property type="entry name" value="Ig-like_fold"/>
</dbReference>
<dbReference type="EC" id="3.2.1.21" evidence="3"/>
<dbReference type="PANTHER" id="PTHR30620:SF16">
    <property type="entry name" value="LYSOSOMAL BETA GLUCOSIDASE"/>
    <property type="match status" value="1"/>
</dbReference>
<reference evidence="8" key="1">
    <citation type="journal article" date="2014" name="Int. J. Syst. Evol. Microbiol.">
        <title>Complete genome sequence of Corynebacterium casei LMG S-19264T (=DSM 44701T), isolated from a smear-ripened cheese.</title>
        <authorList>
            <consortium name="US DOE Joint Genome Institute (JGI-PGF)"/>
            <person name="Walter F."/>
            <person name="Albersmeier A."/>
            <person name="Kalinowski J."/>
            <person name="Ruckert C."/>
        </authorList>
    </citation>
    <scope>NUCLEOTIDE SEQUENCE</scope>
    <source>
        <strain evidence="8">CGMCC 1.15179</strain>
    </source>
</reference>
<dbReference type="PRINTS" id="PR00133">
    <property type="entry name" value="GLHYDRLASE3"/>
</dbReference>
<comment type="similarity">
    <text evidence="2">Belongs to the glycosyl hydrolase 3 family.</text>
</comment>
<dbReference type="FunFam" id="2.60.40.10:FF:000495">
    <property type="entry name" value="Periplasmic beta-glucosidase"/>
    <property type="match status" value="1"/>
</dbReference>
<keyword evidence="4" id="KW-0732">Signal</keyword>
<dbReference type="InterPro" id="IPR036962">
    <property type="entry name" value="Glyco_hydro_3_N_sf"/>
</dbReference>
<evidence type="ECO:0000256" key="4">
    <source>
        <dbReference type="ARBA" id="ARBA00022729"/>
    </source>
</evidence>
<accession>A0A8J2VDX7</accession>
<dbReference type="InterPro" id="IPR036881">
    <property type="entry name" value="Glyco_hydro_3_C_sf"/>
</dbReference>
<keyword evidence="6" id="KW-0326">Glycosidase</keyword>
<feature type="domain" description="Fibronectin type III-like" evidence="7">
    <location>
        <begin position="632"/>
        <end position="701"/>
    </location>
</feature>
<dbReference type="EMBL" id="BMHQ01000001">
    <property type="protein sequence ID" value="GGE03856.1"/>
    <property type="molecule type" value="Genomic_DNA"/>
</dbReference>
<keyword evidence="9" id="KW-1185">Reference proteome</keyword>
<dbReference type="InterPro" id="IPR002772">
    <property type="entry name" value="Glyco_hydro_3_C"/>
</dbReference>
<keyword evidence="5 8" id="KW-0378">Hydrolase</keyword>
<evidence type="ECO:0000313" key="9">
    <source>
        <dbReference type="Proteomes" id="UP000625210"/>
    </source>
</evidence>
<protein>
    <recommendedName>
        <fullName evidence="3">beta-glucosidase</fullName>
        <ecNumber evidence="3">3.2.1.21</ecNumber>
    </recommendedName>
</protein>
<dbReference type="SUPFAM" id="SSF52279">
    <property type="entry name" value="Beta-D-glucan exohydrolase, C-terminal domain"/>
    <property type="match status" value="1"/>
</dbReference>
<dbReference type="Proteomes" id="UP000625210">
    <property type="component" value="Unassembled WGS sequence"/>
</dbReference>
<dbReference type="PANTHER" id="PTHR30620">
    <property type="entry name" value="PERIPLASMIC BETA-GLUCOSIDASE-RELATED"/>
    <property type="match status" value="1"/>
</dbReference>
<dbReference type="SMART" id="SM01217">
    <property type="entry name" value="Fn3_like"/>
    <property type="match status" value="1"/>
</dbReference>
<proteinExistence type="inferred from homology"/>
<dbReference type="Pfam" id="PF00933">
    <property type="entry name" value="Glyco_hydro_3"/>
    <property type="match status" value="1"/>
</dbReference>
<evidence type="ECO:0000256" key="6">
    <source>
        <dbReference type="ARBA" id="ARBA00023295"/>
    </source>
</evidence>